<keyword evidence="2" id="KW-1185">Reference proteome</keyword>
<name>A0AAN8WZD4_HALRR</name>
<accession>A0AAN8WZD4</accession>
<evidence type="ECO:0000313" key="1">
    <source>
        <dbReference type="EMBL" id="KAK7069259.1"/>
    </source>
</evidence>
<reference evidence="1 2" key="1">
    <citation type="submission" date="2023-11" db="EMBL/GenBank/DDBJ databases">
        <title>Halocaridina rubra genome assembly.</title>
        <authorList>
            <person name="Smith C."/>
        </authorList>
    </citation>
    <scope>NUCLEOTIDE SEQUENCE [LARGE SCALE GENOMIC DNA]</scope>
    <source>
        <strain evidence="1">EP-1</strain>
        <tissue evidence="1">Whole</tissue>
    </source>
</reference>
<organism evidence="1 2">
    <name type="scientific">Halocaridina rubra</name>
    <name type="common">Hawaiian red shrimp</name>
    <dbReference type="NCBI Taxonomy" id="373956"/>
    <lineage>
        <taxon>Eukaryota</taxon>
        <taxon>Metazoa</taxon>
        <taxon>Ecdysozoa</taxon>
        <taxon>Arthropoda</taxon>
        <taxon>Crustacea</taxon>
        <taxon>Multicrustacea</taxon>
        <taxon>Malacostraca</taxon>
        <taxon>Eumalacostraca</taxon>
        <taxon>Eucarida</taxon>
        <taxon>Decapoda</taxon>
        <taxon>Pleocyemata</taxon>
        <taxon>Caridea</taxon>
        <taxon>Atyoidea</taxon>
        <taxon>Atyidae</taxon>
        <taxon>Halocaridina</taxon>
    </lineage>
</organism>
<dbReference type="EMBL" id="JAXCGZ010016990">
    <property type="protein sequence ID" value="KAK7069259.1"/>
    <property type="molecule type" value="Genomic_DNA"/>
</dbReference>
<evidence type="ECO:0000313" key="2">
    <source>
        <dbReference type="Proteomes" id="UP001381693"/>
    </source>
</evidence>
<proteinExistence type="predicted"/>
<gene>
    <name evidence="1" type="ORF">SK128_020520</name>
</gene>
<protein>
    <submittedName>
        <fullName evidence="1">Uncharacterized protein</fullName>
    </submittedName>
</protein>
<comment type="caution">
    <text evidence="1">The sequence shown here is derived from an EMBL/GenBank/DDBJ whole genome shotgun (WGS) entry which is preliminary data.</text>
</comment>
<sequence length="66" mass="7699">MMREKTGNQIALCREFLFCEMHLDQSAMRVYTSSMSYVTTTTRLGVIVLCSRRVYSWIYTCSNSVE</sequence>
<dbReference type="Proteomes" id="UP001381693">
    <property type="component" value="Unassembled WGS sequence"/>
</dbReference>
<dbReference type="AlphaFoldDB" id="A0AAN8WZD4"/>